<name>A0ABV3DFA4_9ACTN</name>
<dbReference type="Gene3D" id="3.30.530.20">
    <property type="match status" value="1"/>
</dbReference>
<dbReference type="InterPro" id="IPR034660">
    <property type="entry name" value="DinB/YfiT-like"/>
</dbReference>
<keyword evidence="6" id="KW-1185">Reference proteome</keyword>
<protein>
    <submittedName>
        <fullName evidence="5">TIGR03086 family metal-binding protein</fullName>
    </submittedName>
</protein>
<dbReference type="SUPFAM" id="SSF109854">
    <property type="entry name" value="DinB/YfiT-like putative metalloenzymes"/>
    <property type="match status" value="1"/>
</dbReference>
<comment type="caution">
    <text evidence="5">The sequence shown here is derived from an EMBL/GenBank/DDBJ whole genome shotgun (WGS) entry which is preliminary data.</text>
</comment>
<reference evidence="5 6" key="1">
    <citation type="submission" date="2024-06" db="EMBL/GenBank/DDBJ databases">
        <title>The Natural Products Discovery Center: Release of the First 8490 Sequenced Strains for Exploring Actinobacteria Biosynthetic Diversity.</title>
        <authorList>
            <person name="Kalkreuter E."/>
            <person name="Kautsar S.A."/>
            <person name="Yang D."/>
            <person name="Bader C.D."/>
            <person name="Teijaro C.N."/>
            <person name="Fluegel L."/>
            <person name="Davis C.M."/>
            <person name="Simpson J.R."/>
            <person name="Lauterbach L."/>
            <person name="Steele A.D."/>
            <person name="Gui C."/>
            <person name="Meng S."/>
            <person name="Li G."/>
            <person name="Viehrig K."/>
            <person name="Ye F."/>
            <person name="Su P."/>
            <person name="Kiefer A.F."/>
            <person name="Nichols A."/>
            <person name="Cepeda A.J."/>
            <person name="Yan W."/>
            <person name="Fan B."/>
            <person name="Jiang Y."/>
            <person name="Adhikari A."/>
            <person name="Zheng C.-J."/>
            <person name="Schuster L."/>
            <person name="Cowan T.M."/>
            <person name="Smanski M.J."/>
            <person name="Chevrette M.G."/>
            <person name="De Carvalho L.P.S."/>
            <person name="Shen B."/>
        </authorList>
    </citation>
    <scope>NUCLEOTIDE SEQUENCE [LARGE SCALE GENOMIC DNA]</scope>
    <source>
        <strain evidence="5 6">NPDC048946</strain>
    </source>
</reference>
<dbReference type="InterPro" id="IPR013538">
    <property type="entry name" value="ASHA1/2-like_C"/>
</dbReference>
<evidence type="ECO:0000313" key="5">
    <source>
        <dbReference type="EMBL" id="MEU8134082.1"/>
    </source>
</evidence>
<organism evidence="5 6">
    <name type="scientific">Streptodolium elevatio</name>
    <dbReference type="NCBI Taxonomy" id="3157996"/>
    <lineage>
        <taxon>Bacteria</taxon>
        <taxon>Bacillati</taxon>
        <taxon>Actinomycetota</taxon>
        <taxon>Actinomycetes</taxon>
        <taxon>Kitasatosporales</taxon>
        <taxon>Streptomycetaceae</taxon>
        <taxon>Streptodolium</taxon>
    </lineage>
</organism>
<comment type="similarity">
    <text evidence="1">Belongs to the AHA1 family.</text>
</comment>
<evidence type="ECO:0000313" key="6">
    <source>
        <dbReference type="Proteomes" id="UP001551482"/>
    </source>
</evidence>
<dbReference type="InterPro" id="IPR023393">
    <property type="entry name" value="START-like_dom_sf"/>
</dbReference>
<dbReference type="EMBL" id="JBEZFP010000021">
    <property type="protein sequence ID" value="MEU8134082.1"/>
    <property type="molecule type" value="Genomic_DNA"/>
</dbReference>
<feature type="region of interest" description="Disordered" evidence="2">
    <location>
        <begin position="1"/>
        <end position="25"/>
    </location>
</feature>
<feature type="compositionally biased region" description="Basic and acidic residues" evidence="2">
    <location>
        <begin position="1"/>
        <end position="22"/>
    </location>
</feature>
<dbReference type="RefSeq" id="WP_358352440.1">
    <property type="nucleotide sequence ID" value="NZ_JBEZFP010000021.1"/>
</dbReference>
<dbReference type="Pfam" id="PF08327">
    <property type="entry name" value="AHSA1"/>
    <property type="match status" value="1"/>
</dbReference>
<feature type="domain" description="Mycothiol-dependent maleylpyruvate isomerase metal-binding" evidence="4">
    <location>
        <begin position="184"/>
        <end position="301"/>
    </location>
</feature>
<dbReference type="InterPro" id="IPR017517">
    <property type="entry name" value="Maleyloyr_isom"/>
</dbReference>
<sequence length="359" mass="39632">MTTTDHDNPGTDHDTGRRETRITADPAQPTIVITREFDAPPSHVFRAYTDPDLVVQWLGPRRLTMHIDRYDARTGGSYRYVHTADDGTAYGFRGVFHEVRPSTRIVQTFGYDGSPDNVSLETTAFLDLGGRRTRVTTTSLMQSVQARDAMLASGMDRGVREGHERLDELLARDAAPRTPADEHRRIARTFTDRVRGVPPTAWDNPAPCEGWVARDVVRHLVEWFPAFLKSGAGVDLPAGPSADDDPVAAWTVHSDAVQALLDDPETATRTLANPHIGEVPLDQAVDRFYTADVFLHTWDLARATGQDETLDAAKCAELLDGMLPLDEVLRASGQYGPRTQVPDDADVQTRLLAFIGRAP</sequence>
<dbReference type="InterPro" id="IPR017520">
    <property type="entry name" value="CHP03086"/>
</dbReference>
<accession>A0ABV3DFA4</accession>
<dbReference type="InterPro" id="IPR024344">
    <property type="entry name" value="MDMPI_metal-binding"/>
</dbReference>
<dbReference type="SUPFAM" id="SSF55961">
    <property type="entry name" value="Bet v1-like"/>
    <property type="match status" value="1"/>
</dbReference>
<evidence type="ECO:0000256" key="1">
    <source>
        <dbReference type="ARBA" id="ARBA00006817"/>
    </source>
</evidence>
<dbReference type="CDD" id="cd07826">
    <property type="entry name" value="SRPBCC_CalC_Aha1-like_9"/>
    <property type="match status" value="1"/>
</dbReference>
<evidence type="ECO:0000259" key="4">
    <source>
        <dbReference type="Pfam" id="PF11716"/>
    </source>
</evidence>
<dbReference type="NCBIfam" id="TIGR03083">
    <property type="entry name" value="maleylpyruvate isomerase family mycothiol-dependent enzyme"/>
    <property type="match status" value="1"/>
</dbReference>
<evidence type="ECO:0000259" key="3">
    <source>
        <dbReference type="Pfam" id="PF08327"/>
    </source>
</evidence>
<evidence type="ECO:0000256" key="2">
    <source>
        <dbReference type="SAM" id="MobiDB-lite"/>
    </source>
</evidence>
<proteinExistence type="inferred from homology"/>
<dbReference type="Pfam" id="PF11716">
    <property type="entry name" value="MDMPI_N"/>
    <property type="match status" value="1"/>
</dbReference>
<gene>
    <name evidence="5" type="ORF">AB0C36_11270</name>
</gene>
<dbReference type="Proteomes" id="UP001551482">
    <property type="component" value="Unassembled WGS sequence"/>
</dbReference>
<dbReference type="NCBIfam" id="TIGR03086">
    <property type="entry name" value="TIGR03086 family metal-binding protein"/>
    <property type="match status" value="1"/>
</dbReference>
<feature type="domain" description="Activator of Hsp90 ATPase homologue 1/2-like C-terminal" evidence="3">
    <location>
        <begin position="38"/>
        <end position="170"/>
    </location>
</feature>